<accession>A0AAV7QFW3</accession>
<dbReference type="Proteomes" id="UP001066276">
    <property type="component" value="Chromosome 6"/>
</dbReference>
<dbReference type="EMBL" id="JANPWB010000010">
    <property type="protein sequence ID" value="KAJ1139289.1"/>
    <property type="molecule type" value="Genomic_DNA"/>
</dbReference>
<evidence type="ECO:0000313" key="2">
    <source>
        <dbReference type="Proteomes" id="UP001066276"/>
    </source>
</evidence>
<keyword evidence="2" id="KW-1185">Reference proteome</keyword>
<protein>
    <submittedName>
        <fullName evidence="1">Uncharacterized protein</fullName>
    </submittedName>
</protein>
<name>A0AAV7QFW3_PLEWA</name>
<evidence type="ECO:0000313" key="1">
    <source>
        <dbReference type="EMBL" id="KAJ1139289.1"/>
    </source>
</evidence>
<comment type="caution">
    <text evidence="1">The sequence shown here is derived from an EMBL/GenBank/DDBJ whole genome shotgun (WGS) entry which is preliminary data.</text>
</comment>
<organism evidence="1 2">
    <name type="scientific">Pleurodeles waltl</name>
    <name type="common">Iberian ribbed newt</name>
    <dbReference type="NCBI Taxonomy" id="8319"/>
    <lineage>
        <taxon>Eukaryota</taxon>
        <taxon>Metazoa</taxon>
        <taxon>Chordata</taxon>
        <taxon>Craniata</taxon>
        <taxon>Vertebrata</taxon>
        <taxon>Euteleostomi</taxon>
        <taxon>Amphibia</taxon>
        <taxon>Batrachia</taxon>
        <taxon>Caudata</taxon>
        <taxon>Salamandroidea</taxon>
        <taxon>Salamandridae</taxon>
        <taxon>Pleurodelinae</taxon>
        <taxon>Pleurodeles</taxon>
    </lineage>
</organism>
<reference evidence="1" key="1">
    <citation type="journal article" date="2022" name="bioRxiv">
        <title>Sequencing and chromosome-scale assembly of the giantPleurodeles waltlgenome.</title>
        <authorList>
            <person name="Brown T."/>
            <person name="Elewa A."/>
            <person name="Iarovenko S."/>
            <person name="Subramanian E."/>
            <person name="Araus A.J."/>
            <person name="Petzold A."/>
            <person name="Susuki M."/>
            <person name="Suzuki K.-i.T."/>
            <person name="Hayashi T."/>
            <person name="Toyoda A."/>
            <person name="Oliveira C."/>
            <person name="Osipova E."/>
            <person name="Leigh N.D."/>
            <person name="Simon A."/>
            <person name="Yun M.H."/>
        </authorList>
    </citation>
    <scope>NUCLEOTIDE SEQUENCE</scope>
    <source>
        <strain evidence="1">20211129_DDA</strain>
        <tissue evidence="1">Liver</tissue>
    </source>
</reference>
<dbReference type="AlphaFoldDB" id="A0AAV7QFW3"/>
<proteinExistence type="predicted"/>
<gene>
    <name evidence="1" type="ORF">NDU88_005664</name>
</gene>
<sequence length="160" mass="18373">MKTPRRTSIKDLLQKQELNFWSLPPSQLSETSDDNQTPSTKGDIQLLLAEFRKDIKVLHQDFTHTLKDHEEPVRQIDWRLTTLKTASDDQVLENVDRTACIKKLEANYNLLQDKLNDLGNRSRRNNVCIGGIDVAVLPLDLETQVKTSLPTIWAQTVMCF</sequence>